<evidence type="ECO:0000256" key="4">
    <source>
        <dbReference type="ARBA" id="ARBA00023014"/>
    </source>
</evidence>
<keyword evidence="8" id="KW-1185">Reference proteome</keyword>
<dbReference type="GO" id="GO:0051536">
    <property type="term" value="F:iron-sulfur cluster binding"/>
    <property type="evidence" value="ECO:0007669"/>
    <property type="project" value="UniProtKB-KW"/>
</dbReference>
<proteinExistence type="predicted"/>
<sequence>MLKNKNRTSNLEPRTSNLEPRTSNRIVMKHDFEPKIVAFVCTWCTYAGADLAGTSRMQYPSNVRVVKFPCTGRIDPVFILKAFQKGADGVLVSGCHPGDCHYMAGNFHARRRFAAFRKLLEFVGVDLSRLQFSWVSAAEGGKWVEVVTELTERVRAMGPMLEFKELEIEECWSGKIDTPELKEAYNNI</sequence>
<gene>
    <name evidence="7" type="ordered locus">Gura_3584</name>
</gene>
<dbReference type="Proteomes" id="UP000006695">
    <property type="component" value="Chromosome"/>
</dbReference>
<keyword evidence="3" id="KW-0408">Iron</keyword>
<accession>A5G7H0</accession>
<keyword evidence="2" id="KW-0560">Oxidoreductase</keyword>
<keyword evidence="1" id="KW-0479">Metal-binding</keyword>
<feature type="domain" description="F420-non-reducing hydrogenase iron-sulfur subunit D" evidence="6">
    <location>
        <begin position="36"/>
        <end position="158"/>
    </location>
</feature>
<keyword evidence="4" id="KW-0411">Iron-sulfur</keyword>
<evidence type="ECO:0000256" key="1">
    <source>
        <dbReference type="ARBA" id="ARBA00022723"/>
    </source>
</evidence>
<dbReference type="AlphaFoldDB" id="A5G7H0"/>
<dbReference type="GO" id="GO:0016491">
    <property type="term" value="F:oxidoreductase activity"/>
    <property type="evidence" value="ECO:0007669"/>
    <property type="project" value="UniProtKB-KW"/>
</dbReference>
<evidence type="ECO:0000256" key="3">
    <source>
        <dbReference type="ARBA" id="ARBA00023004"/>
    </source>
</evidence>
<dbReference type="EMBL" id="CP000698">
    <property type="protein sequence ID" value="ABQ27738.1"/>
    <property type="molecule type" value="Genomic_DNA"/>
</dbReference>
<feature type="region of interest" description="Disordered" evidence="5">
    <location>
        <begin position="1"/>
        <end position="22"/>
    </location>
</feature>
<dbReference type="InterPro" id="IPR003813">
    <property type="entry name" value="MvhD/FlpD"/>
</dbReference>
<dbReference type="HOGENOM" id="CLU_095272_1_0_7"/>
<evidence type="ECO:0000256" key="2">
    <source>
        <dbReference type="ARBA" id="ARBA00023002"/>
    </source>
</evidence>
<dbReference type="STRING" id="351605.Gura_3584"/>
<feature type="compositionally biased region" description="Polar residues" evidence="5">
    <location>
        <begin position="7"/>
        <end position="22"/>
    </location>
</feature>
<evidence type="ECO:0000313" key="8">
    <source>
        <dbReference type="Proteomes" id="UP000006695"/>
    </source>
</evidence>
<reference evidence="7 8" key="1">
    <citation type="submission" date="2007-05" db="EMBL/GenBank/DDBJ databases">
        <title>Complete sequence of Geobacter uraniireducens Rf4.</title>
        <authorList>
            <consortium name="US DOE Joint Genome Institute"/>
            <person name="Copeland A."/>
            <person name="Lucas S."/>
            <person name="Lapidus A."/>
            <person name="Barry K."/>
            <person name="Detter J.C."/>
            <person name="Glavina del Rio T."/>
            <person name="Hammon N."/>
            <person name="Israni S."/>
            <person name="Dalin E."/>
            <person name="Tice H."/>
            <person name="Pitluck S."/>
            <person name="Chertkov O."/>
            <person name="Brettin T."/>
            <person name="Bruce D."/>
            <person name="Han C."/>
            <person name="Schmutz J."/>
            <person name="Larimer F."/>
            <person name="Land M."/>
            <person name="Hauser L."/>
            <person name="Kyrpides N."/>
            <person name="Mikhailova N."/>
            <person name="Shelobolina E."/>
            <person name="Aklujkar M."/>
            <person name="Lovley D."/>
            <person name="Richardson P."/>
        </authorList>
    </citation>
    <scope>NUCLEOTIDE SEQUENCE [LARGE SCALE GENOMIC DNA]</scope>
    <source>
        <strain evidence="7 8">Rf4</strain>
    </source>
</reference>
<organism evidence="7 8">
    <name type="scientific">Geotalea uraniireducens (strain Rf4)</name>
    <name type="common">Geobacter uraniireducens</name>
    <dbReference type="NCBI Taxonomy" id="351605"/>
    <lineage>
        <taxon>Bacteria</taxon>
        <taxon>Pseudomonadati</taxon>
        <taxon>Thermodesulfobacteriota</taxon>
        <taxon>Desulfuromonadia</taxon>
        <taxon>Geobacterales</taxon>
        <taxon>Geobacteraceae</taxon>
        <taxon>Geotalea</taxon>
    </lineage>
</organism>
<dbReference type="Pfam" id="PF02662">
    <property type="entry name" value="FlpD"/>
    <property type="match status" value="1"/>
</dbReference>
<evidence type="ECO:0000256" key="5">
    <source>
        <dbReference type="SAM" id="MobiDB-lite"/>
    </source>
</evidence>
<dbReference type="KEGG" id="gur:Gura_3584"/>
<evidence type="ECO:0000313" key="7">
    <source>
        <dbReference type="EMBL" id="ABQ27738.1"/>
    </source>
</evidence>
<evidence type="ECO:0000259" key="6">
    <source>
        <dbReference type="Pfam" id="PF02662"/>
    </source>
</evidence>
<dbReference type="GO" id="GO:0046872">
    <property type="term" value="F:metal ion binding"/>
    <property type="evidence" value="ECO:0007669"/>
    <property type="project" value="UniProtKB-KW"/>
</dbReference>
<protein>
    <submittedName>
        <fullName evidence="7">Methyl-viologen-reducing hydrogenase, delta subunit</fullName>
    </submittedName>
</protein>
<name>A5G7H0_GEOUR</name>